<dbReference type="KEGG" id="lak:106166620"/>
<dbReference type="AlphaFoldDB" id="A0A1S3IR75"/>
<dbReference type="InParanoid" id="A0A1S3IR75"/>
<dbReference type="InterPro" id="IPR029152">
    <property type="entry name" value="LKAAEAR1"/>
</dbReference>
<dbReference type="GeneID" id="106166620"/>
<dbReference type="OMA" id="ELREMCP"/>
<accession>A0A1S3IR75</accession>
<evidence type="ECO:0000256" key="1">
    <source>
        <dbReference type="SAM" id="MobiDB-lite"/>
    </source>
</evidence>
<keyword evidence="2" id="KW-1185">Reference proteome</keyword>
<dbReference type="Proteomes" id="UP000085678">
    <property type="component" value="Unplaced"/>
</dbReference>
<dbReference type="RefSeq" id="XP_013400712.1">
    <property type="nucleotide sequence ID" value="XM_013545258.1"/>
</dbReference>
<evidence type="ECO:0000313" key="3">
    <source>
        <dbReference type="RefSeq" id="XP_013400712.1"/>
    </source>
</evidence>
<evidence type="ECO:0000313" key="2">
    <source>
        <dbReference type="Proteomes" id="UP000085678"/>
    </source>
</evidence>
<dbReference type="PANTHER" id="PTHR35665:SF1">
    <property type="entry name" value="PROTEIN LKAAEAR1"/>
    <property type="match status" value="1"/>
</dbReference>
<proteinExistence type="predicted"/>
<protein>
    <submittedName>
        <fullName evidence="3">Protein LKAAEAR1-like</fullName>
    </submittedName>
</protein>
<organism evidence="2 3">
    <name type="scientific">Lingula anatina</name>
    <name type="common">Brachiopod</name>
    <name type="synonym">Lingula unguis</name>
    <dbReference type="NCBI Taxonomy" id="7574"/>
    <lineage>
        <taxon>Eukaryota</taxon>
        <taxon>Metazoa</taxon>
        <taxon>Spiralia</taxon>
        <taxon>Lophotrochozoa</taxon>
        <taxon>Brachiopoda</taxon>
        <taxon>Linguliformea</taxon>
        <taxon>Lingulata</taxon>
        <taxon>Lingulida</taxon>
        <taxon>Linguloidea</taxon>
        <taxon>Lingulidae</taxon>
        <taxon>Lingula</taxon>
    </lineage>
</organism>
<dbReference type="Pfam" id="PF15478">
    <property type="entry name" value="LKAAEAR"/>
    <property type="match status" value="1"/>
</dbReference>
<dbReference type="PANTHER" id="PTHR35665">
    <property type="entry name" value="PROTEIN LKAAEAR1"/>
    <property type="match status" value="1"/>
</dbReference>
<sequence length="190" mass="21982">MTSPREKLPSVKKKSGEEDDGPLAEPKEKFVPRNWSTFKKHEKELNKLGPMAKSRYMAYEEPSKDILAVREKTLKRLKDLKKDYEMNHPPVPEEVIIEKDKHAKLIGQLKAAEARNRLRIMRLRYSANRAQEINHLISCQPTAIKAVRLQALVPSSAERKDKGDRLDKLQRHRIESLLEDSRGLLTNRLA</sequence>
<name>A0A1S3IR75_LINAN</name>
<gene>
    <name evidence="3" type="primary">LOC106166620</name>
</gene>
<dbReference type="OrthoDB" id="10045727at2759"/>
<reference evidence="3" key="1">
    <citation type="submission" date="2025-08" db="UniProtKB">
        <authorList>
            <consortium name="RefSeq"/>
        </authorList>
    </citation>
    <scope>IDENTIFICATION</scope>
    <source>
        <tissue evidence="3">Gonads</tissue>
    </source>
</reference>
<feature type="region of interest" description="Disordered" evidence="1">
    <location>
        <begin position="1"/>
        <end position="31"/>
    </location>
</feature>